<dbReference type="EMBL" id="VSZS01000063">
    <property type="protein sequence ID" value="TYR31902.1"/>
    <property type="molecule type" value="Genomic_DNA"/>
</dbReference>
<keyword evidence="1" id="KW-0812">Transmembrane</keyword>
<keyword evidence="1" id="KW-0472">Membrane</keyword>
<evidence type="ECO:0000313" key="3">
    <source>
        <dbReference type="Proteomes" id="UP000323258"/>
    </source>
</evidence>
<feature type="transmembrane region" description="Helical" evidence="1">
    <location>
        <begin position="246"/>
        <end position="264"/>
    </location>
</feature>
<evidence type="ECO:0008006" key="4">
    <source>
        <dbReference type="Google" id="ProtNLM"/>
    </source>
</evidence>
<dbReference type="Proteomes" id="UP000323258">
    <property type="component" value="Unassembled WGS sequence"/>
</dbReference>
<name>A0A5D4GV69_9HYPH</name>
<organism evidence="2 3">
    <name type="scientific">Neoaquamicrobium microcysteis</name>
    <dbReference type="NCBI Taxonomy" id="2682781"/>
    <lineage>
        <taxon>Bacteria</taxon>
        <taxon>Pseudomonadati</taxon>
        <taxon>Pseudomonadota</taxon>
        <taxon>Alphaproteobacteria</taxon>
        <taxon>Hyphomicrobiales</taxon>
        <taxon>Phyllobacteriaceae</taxon>
        <taxon>Neoaquamicrobium</taxon>
    </lineage>
</organism>
<evidence type="ECO:0000256" key="1">
    <source>
        <dbReference type="SAM" id="Phobius"/>
    </source>
</evidence>
<reference evidence="2 3" key="2">
    <citation type="submission" date="2019-09" db="EMBL/GenBank/DDBJ databases">
        <title>Mesorhizobium sp. MaA-C15 isolated from Microcystis aeruginosa.</title>
        <authorList>
            <person name="Jeong S.E."/>
            <person name="Jin H.M."/>
            <person name="Jeon C.O."/>
        </authorList>
    </citation>
    <scope>NUCLEOTIDE SEQUENCE [LARGE SCALE GENOMIC DNA]</scope>
    <source>
        <strain evidence="2 3">MaA-C15</strain>
    </source>
</reference>
<comment type="caution">
    <text evidence="2">The sequence shown here is derived from an EMBL/GenBank/DDBJ whole genome shotgun (WGS) entry which is preliminary data.</text>
</comment>
<proteinExistence type="predicted"/>
<evidence type="ECO:0000313" key="2">
    <source>
        <dbReference type="EMBL" id="TYR31902.1"/>
    </source>
</evidence>
<protein>
    <recommendedName>
        <fullName evidence="4">Exonuclease domain-containing protein</fullName>
    </recommendedName>
</protein>
<keyword evidence="1" id="KW-1133">Transmembrane helix</keyword>
<gene>
    <name evidence="2" type="ORF">FY036_12445</name>
</gene>
<dbReference type="OrthoDB" id="7889003at2"/>
<dbReference type="RefSeq" id="WP_148915060.1">
    <property type="nucleotide sequence ID" value="NZ_VSZS01000063.1"/>
</dbReference>
<keyword evidence="3" id="KW-1185">Reference proteome</keyword>
<accession>A0A5D4GV69</accession>
<sequence>MGKELQKLRARKEVRKRLDAIDSRRDMCLVIHYSCESFYDIKDGRTPRVTSIAIREFESGQTTSFSIHKNAELKGVPLADITAKYDELEKEMLAEFYAYLKTKPDHSFIHWNMRDINYGFQAIEHRYRVLKGEPVSVADGKKIDLARELVALFGVKYAPHGGSGRLHSLMEMNDITAKDALTGAGEAEAFERQEYVKLHQSTLRKVDVVANLLDRVLDGSLKTKATWGDQHGFHPVAVIEWINEHWLYAGLTIVALLLGFYVTFKDMI</sequence>
<dbReference type="AlphaFoldDB" id="A0A5D4GV69"/>
<reference evidence="2 3" key="1">
    <citation type="submission" date="2019-08" db="EMBL/GenBank/DDBJ databases">
        <authorList>
            <person name="Seo Y.L."/>
        </authorList>
    </citation>
    <scope>NUCLEOTIDE SEQUENCE [LARGE SCALE GENOMIC DNA]</scope>
    <source>
        <strain evidence="2 3">MaA-C15</strain>
    </source>
</reference>